<evidence type="ECO:0008006" key="5">
    <source>
        <dbReference type="Google" id="ProtNLM"/>
    </source>
</evidence>
<organism evidence="3 4">
    <name type="scientific">Streptomyces olindensis</name>
    <dbReference type="NCBI Taxonomy" id="358823"/>
    <lineage>
        <taxon>Bacteria</taxon>
        <taxon>Bacillati</taxon>
        <taxon>Actinomycetota</taxon>
        <taxon>Actinomycetes</taxon>
        <taxon>Kitasatosporales</taxon>
        <taxon>Streptomycetaceae</taxon>
        <taxon>Streptomyces</taxon>
    </lineage>
</organism>
<sequence length="423" mass="44921">MTETRTLTGGQRTVLIAATLPMVGFGGLGGWGTFTNVLSEFGPDRQATAFGVVAAGEGATLVLALVMLLLTMFGQAAPWPVRAGLWSMPAAASVTGVILADSLAEAVVYGITPMAMCVAAEGLGLVARRLVVYRTHVDVEAQRRNAQIMRRIAYHRARSKGADPHPWVWVRRWSALAAWGLLRRAGEGDVELGVELIGVQRVKLTEGAGLALGDMLAGGSSLPALPPAAEPAPVHEPEFEPEPVPEPREPEPTREPEPEPAHEPEPEHEREPEPEQQRGETTNPAGLSLTKAPPSGEQSTGGADPGQAQREPRDPREPGPAPAADLEQRQILMLATRLQNDELINGKKITKNTAAPVLGVSVATAQRRLTQARRVVKLAGHLKAGERLTPASAAPLLGVDERTAGARLNEARQLLGEGQGLYL</sequence>
<comment type="caution">
    <text evidence="3">The sequence shown here is derived from an EMBL/GenBank/DDBJ whole genome shotgun (WGS) entry which is preliminary data.</text>
</comment>
<keyword evidence="2" id="KW-0812">Transmembrane</keyword>
<feature type="region of interest" description="Disordered" evidence="1">
    <location>
        <begin position="222"/>
        <end position="323"/>
    </location>
</feature>
<accession>A0ABV2XLY5</accession>
<feature type="transmembrane region" description="Helical" evidence="2">
    <location>
        <begin position="46"/>
        <end position="71"/>
    </location>
</feature>
<gene>
    <name evidence="3" type="ORF">ABZ568_00805</name>
</gene>
<protein>
    <recommendedName>
        <fullName evidence="5">Conjugal transfer protein</fullName>
    </recommendedName>
</protein>
<feature type="compositionally biased region" description="Basic and acidic residues" evidence="1">
    <location>
        <begin position="245"/>
        <end position="278"/>
    </location>
</feature>
<feature type="transmembrane region" description="Helical" evidence="2">
    <location>
        <begin position="83"/>
        <end position="100"/>
    </location>
</feature>
<dbReference type="RefSeq" id="WP_359784395.1">
    <property type="nucleotide sequence ID" value="NZ_JBEYBN010000001.1"/>
</dbReference>
<keyword evidence="2" id="KW-0472">Membrane</keyword>
<feature type="transmembrane region" description="Helical" evidence="2">
    <location>
        <begin position="106"/>
        <end position="126"/>
    </location>
</feature>
<feature type="transmembrane region" description="Helical" evidence="2">
    <location>
        <begin position="12"/>
        <end position="34"/>
    </location>
</feature>
<reference evidence="3 4" key="1">
    <citation type="submission" date="2024-06" db="EMBL/GenBank/DDBJ databases">
        <title>The Natural Products Discovery Center: Release of the First 8490 Sequenced Strains for Exploring Actinobacteria Biosynthetic Diversity.</title>
        <authorList>
            <person name="Kalkreuter E."/>
            <person name="Kautsar S.A."/>
            <person name="Yang D."/>
            <person name="Bader C.D."/>
            <person name="Teijaro C.N."/>
            <person name="Fluegel L."/>
            <person name="Davis C.M."/>
            <person name="Simpson J.R."/>
            <person name="Lauterbach L."/>
            <person name="Steele A.D."/>
            <person name="Gui C."/>
            <person name="Meng S."/>
            <person name="Li G."/>
            <person name="Viehrig K."/>
            <person name="Ye F."/>
            <person name="Su P."/>
            <person name="Kiefer A.F."/>
            <person name="Nichols A."/>
            <person name="Cepeda A.J."/>
            <person name="Yan W."/>
            <person name="Fan B."/>
            <person name="Jiang Y."/>
            <person name="Adhikari A."/>
            <person name="Zheng C.-J."/>
            <person name="Schuster L."/>
            <person name="Cowan T.M."/>
            <person name="Smanski M.J."/>
            <person name="Chevrette M.G."/>
            <person name="De Carvalho L.P.S."/>
            <person name="Shen B."/>
        </authorList>
    </citation>
    <scope>NUCLEOTIDE SEQUENCE [LARGE SCALE GENOMIC DNA]</scope>
    <source>
        <strain evidence="3 4">NPDC019583</strain>
    </source>
</reference>
<evidence type="ECO:0000313" key="3">
    <source>
        <dbReference type="EMBL" id="MEU2265001.1"/>
    </source>
</evidence>
<evidence type="ECO:0000256" key="1">
    <source>
        <dbReference type="SAM" id="MobiDB-lite"/>
    </source>
</evidence>
<name>A0ABV2XLY5_9ACTN</name>
<keyword evidence="2" id="KW-1133">Transmembrane helix</keyword>
<dbReference type="Proteomes" id="UP001550603">
    <property type="component" value="Unassembled WGS sequence"/>
</dbReference>
<evidence type="ECO:0000313" key="4">
    <source>
        <dbReference type="Proteomes" id="UP001550603"/>
    </source>
</evidence>
<proteinExistence type="predicted"/>
<keyword evidence="4" id="KW-1185">Reference proteome</keyword>
<evidence type="ECO:0000256" key="2">
    <source>
        <dbReference type="SAM" id="Phobius"/>
    </source>
</evidence>
<dbReference type="EMBL" id="JBEYBN010000001">
    <property type="protein sequence ID" value="MEU2265001.1"/>
    <property type="molecule type" value="Genomic_DNA"/>
</dbReference>